<name>A0A6B0TQ65_9RHOB</name>
<proteinExistence type="predicted"/>
<dbReference type="Gene3D" id="2.40.160.10">
    <property type="entry name" value="Porin"/>
    <property type="match status" value="1"/>
</dbReference>
<evidence type="ECO:0000313" key="4">
    <source>
        <dbReference type="Proteomes" id="UP000436016"/>
    </source>
</evidence>
<dbReference type="Pfam" id="PF13609">
    <property type="entry name" value="Porin_4"/>
    <property type="match status" value="1"/>
</dbReference>
<dbReference type="GO" id="GO:0015288">
    <property type="term" value="F:porin activity"/>
    <property type="evidence" value="ECO:0007669"/>
    <property type="project" value="InterPro"/>
</dbReference>
<sequence>MKKALFATSALLAASVAGSAFAQGISFSGSAELGITNNSRDYVLPLGLGVRPSDDRTVSGTKGTKFVKDFDFDVAYSGTSDNGLSFGANADLDNNTVASSVSAFVSGGFGTITLGDTDGAYDKGMIEIAGGGIDDEASWENGHAGLDGLGDAERVLRYDFSAAGFTASLSAEIAGQINKDAGAYGDEIFGVGLGYASSTGTVDWGVGAGYQQGKLKCSATAAASSLCGTTLSGAAGGALDETLKVYGISGFVGFSGFTVNAAYEKRDADFSDAGFLDQSGESYGISGTYTTGAATIGAQYSHYKTDSNVFADGTGYGLWVDYDLGGGLVASVAAGQAQSSDSSVDDVTRIGAGLSMSF</sequence>
<evidence type="ECO:0000259" key="2">
    <source>
        <dbReference type="Pfam" id="PF13609"/>
    </source>
</evidence>
<dbReference type="GO" id="GO:0016020">
    <property type="term" value="C:membrane"/>
    <property type="evidence" value="ECO:0007669"/>
    <property type="project" value="InterPro"/>
</dbReference>
<reference evidence="3 4" key="1">
    <citation type="submission" date="2019-12" db="EMBL/GenBank/DDBJ databases">
        <title>Strain KN286 was isolated from seawater, which was collected from Caroline Seamount in the tropical western Pacific.</title>
        <authorList>
            <person name="Wang Q."/>
        </authorList>
    </citation>
    <scope>NUCLEOTIDE SEQUENCE [LARGE SCALE GENOMIC DNA]</scope>
    <source>
        <strain evidence="3 4">KN286</strain>
    </source>
</reference>
<dbReference type="AlphaFoldDB" id="A0A6B0TQ65"/>
<dbReference type="EMBL" id="WUWG01000001">
    <property type="protein sequence ID" value="MXU64829.1"/>
    <property type="molecule type" value="Genomic_DNA"/>
</dbReference>
<gene>
    <name evidence="3" type="ORF">GSH16_05185</name>
</gene>
<dbReference type="Proteomes" id="UP000436016">
    <property type="component" value="Unassembled WGS sequence"/>
</dbReference>
<dbReference type="RefSeq" id="WP_160852566.1">
    <property type="nucleotide sequence ID" value="NZ_WUWG01000001.1"/>
</dbReference>
<feature type="signal peptide" evidence="1">
    <location>
        <begin position="1"/>
        <end position="22"/>
    </location>
</feature>
<evidence type="ECO:0000313" key="3">
    <source>
        <dbReference type="EMBL" id="MXU64829.1"/>
    </source>
</evidence>
<dbReference type="InterPro" id="IPR023614">
    <property type="entry name" value="Porin_dom_sf"/>
</dbReference>
<accession>A0A6B0TQ65</accession>
<organism evidence="3 4">
    <name type="scientific">Oceanomicrobium pacificus</name>
    <dbReference type="NCBI Taxonomy" id="2692916"/>
    <lineage>
        <taxon>Bacteria</taxon>
        <taxon>Pseudomonadati</taxon>
        <taxon>Pseudomonadota</taxon>
        <taxon>Alphaproteobacteria</taxon>
        <taxon>Rhodobacterales</taxon>
        <taxon>Paracoccaceae</taxon>
        <taxon>Oceanomicrobium</taxon>
    </lineage>
</organism>
<evidence type="ECO:0000256" key="1">
    <source>
        <dbReference type="SAM" id="SignalP"/>
    </source>
</evidence>
<dbReference type="SUPFAM" id="SSF56935">
    <property type="entry name" value="Porins"/>
    <property type="match status" value="1"/>
</dbReference>
<comment type="caution">
    <text evidence="3">The sequence shown here is derived from an EMBL/GenBank/DDBJ whole genome shotgun (WGS) entry which is preliminary data.</text>
</comment>
<protein>
    <submittedName>
        <fullName evidence="3">Porin</fullName>
    </submittedName>
</protein>
<feature type="chain" id="PRO_5025373362" evidence="1">
    <location>
        <begin position="23"/>
        <end position="358"/>
    </location>
</feature>
<keyword evidence="4" id="KW-1185">Reference proteome</keyword>
<feature type="domain" description="Porin" evidence="2">
    <location>
        <begin position="8"/>
        <end position="341"/>
    </location>
</feature>
<dbReference type="InterPro" id="IPR033900">
    <property type="entry name" value="Gram_neg_porin_domain"/>
</dbReference>
<keyword evidence="1" id="KW-0732">Signal</keyword>